<keyword evidence="4" id="KW-1185">Reference proteome</keyword>
<name>G5K2T8_9STRE</name>
<evidence type="ECO:0000313" key="3">
    <source>
        <dbReference type="EMBL" id="EHI69584.1"/>
    </source>
</evidence>
<organism evidence="3 4">
    <name type="scientific">Streptococcus ictaluri 707-05</name>
    <dbReference type="NCBI Taxonomy" id="764299"/>
    <lineage>
        <taxon>Bacteria</taxon>
        <taxon>Bacillati</taxon>
        <taxon>Bacillota</taxon>
        <taxon>Bacilli</taxon>
        <taxon>Lactobacillales</taxon>
        <taxon>Streptococcaceae</taxon>
        <taxon>Streptococcus</taxon>
    </lineage>
</organism>
<proteinExistence type="predicted"/>
<feature type="coiled-coil region" evidence="1">
    <location>
        <begin position="250"/>
        <end position="313"/>
    </location>
</feature>
<dbReference type="GO" id="GO:0005886">
    <property type="term" value="C:plasma membrane"/>
    <property type="evidence" value="ECO:0007669"/>
    <property type="project" value="TreeGrafter"/>
</dbReference>
<comment type="caution">
    <text evidence="3">The sequence shown here is derived from an EMBL/GenBank/DDBJ whole genome shotgun (WGS) entry which is preliminary data.</text>
</comment>
<keyword evidence="2" id="KW-1133">Transmembrane helix</keyword>
<feature type="transmembrane region" description="Helical" evidence="2">
    <location>
        <begin position="21"/>
        <end position="38"/>
    </location>
</feature>
<evidence type="ECO:0000256" key="1">
    <source>
        <dbReference type="SAM" id="Coils"/>
    </source>
</evidence>
<dbReference type="eggNOG" id="COG0577">
    <property type="taxonomic scope" value="Bacteria"/>
</dbReference>
<evidence type="ECO:0000256" key="2">
    <source>
        <dbReference type="SAM" id="Phobius"/>
    </source>
</evidence>
<keyword evidence="1" id="KW-0175">Coiled coil</keyword>
<dbReference type="PANTHER" id="PTHR30287:SF1">
    <property type="entry name" value="INNER MEMBRANE PROTEIN"/>
    <property type="match status" value="1"/>
</dbReference>
<dbReference type="OrthoDB" id="5137249at2"/>
<dbReference type="Proteomes" id="UP000003330">
    <property type="component" value="Unassembled WGS sequence"/>
</dbReference>
<gene>
    <name evidence="3" type="ORF">STRIC_1106</name>
</gene>
<keyword evidence="2" id="KW-0812">Transmembrane</keyword>
<sequence length="313" mass="35421">MKTKTLWKDISRSITKSKGRFLSLFLLMALGSFALVGLKVTGPDMEKTGHSYLEQHVVMDMAIIASEPFSQSVQQDLKRVTGDAVADYAKMTDARMVSNHKAIRLFSLPKQLSKAELVKGRFPKQEKEILLSHQMIRHYQIGETLTITTKEEGLLKAKDFKIVGFANSPEIWSKTNLGNATSGDSSLYTYAYLSEDAFQLKGCNLLRLRYPVLRAYNAFSVAYSSKLKQLQSPLEKFLSQEATKQYQERQKQLTKTIDDGQKQLDQAKANLASYGRQVNPLTQVTPELSKERLDQAQKEIASKERLLKETKVE</sequence>
<dbReference type="InterPro" id="IPR038766">
    <property type="entry name" value="Membrane_comp_ABC_pdt"/>
</dbReference>
<accession>G5K2T8</accession>
<dbReference type="EMBL" id="AEUX02000006">
    <property type="protein sequence ID" value="EHI69584.1"/>
    <property type="molecule type" value="Genomic_DNA"/>
</dbReference>
<dbReference type="STRING" id="764299.STRIC_1106"/>
<evidence type="ECO:0000313" key="4">
    <source>
        <dbReference type="Proteomes" id="UP000003330"/>
    </source>
</evidence>
<dbReference type="AlphaFoldDB" id="G5K2T8"/>
<reference evidence="3 4" key="1">
    <citation type="journal article" date="2014" name="Int. J. Syst. Evol. Microbiol.">
        <title>Phylogenomics and the dynamic genome evolution of the genus Streptococcus.</title>
        <authorList>
            <consortium name="The Broad Institute Genome Sequencing Platform"/>
            <person name="Richards V.P."/>
            <person name="Palmer S.R."/>
            <person name="Pavinski Bitar P.D."/>
            <person name="Qin X."/>
            <person name="Weinstock G.M."/>
            <person name="Highlander S.K."/>
            <person name="Town C.D."/>
            <person name="Burne R.A."/>
            <person name="Stanhope M.J."/>
        </authorList>
    </citation>
    <scope>NUCLEOTIDE SEQUENCE [LARGE SCALE GENOMIC DNA]</scope>
    <source>
        <strain evidence="3 4">707-05</strain>
    </source>
</reference>
<dbReference type="RefSeq" id="WP_008089032.1">
    <property type="nucleotide sequence ID" value="NZ_AEUX02000006.1"/>
</dbReference>
<evidence type="ECO:0008006" key="5">
    <source>
        <dbReference type="Google" id="ProtNLM"/>
    </source>
</evidence>
<protein>
    <recommendedName>
        <fullName evidence="5">Efflux ABC transporter, permease protein</fullName>
    </recommendedName>
</protein>
<dbReference type="PANTHER" id="PTHR30287">
    <property type="entry name" value="MEMBRANE COMPONENT OF PREDICTED ABC SUPERFAMILY METABOLITE UPTAKE TRANSPORTER"/>
    <property type="match status" value="1"/>
</dbReference>
<keyword evidence="2" id="KW-0472">Membrane</keyword>